<dbReference type="Proteomes" id="UP000053105">
    <property type="component" value="Unassembled WGS sequence"/>
</dbReference>
<reference evidence="1 2" key="1">
    <citation type="submission" date="2015-07" db="EMBL/GenBank/DDBJ databases">
        <title>The genome of Melipona quadrifasciata.</title>
        <authorList>
            <person name="Pan H."/>
            <person name="Kapheim K."/>
        </authorList>
    </citation>
    <scope>NUCLEOTIDE SEQUENCE [LARGE SCALE GENOMIC DNA]</scope>
    <source>
        <strain evidence="1">0111107301</strain>
        <tissue evidence="1">Whole body</tissue>
    </source>
</reference>
<proteinExistence type="predicted"/>
<evidence type="ECO:0000313" key="2">
    <source>
        <dbReference type="Proteomes" id="UP000053105"/>
    </source>
</evidence>
<keyword evidence="2" id="KW-1185">Reference proteome</keyword>
<protein>
    <submittedName>
        <fullName evidence="1">Uncharacterized protein</fullName>
    </submittedName>
</protein>
<name>A0A0N0BJ94_9HYME</name>
<gene>
    <name evidence="1" type="ORF">WN51_07533</name>
</gene>
<organism evidence="1 2">
    <name type="scientific">Melipona quadrifasciata</name>
    <dbReference type="NCBI Taxonomy" id="166423"/>
    <lineage>
        <taxon>Eukaryota</taxon>
        <taxon>Metazoa</taxon>
        <taxon>Ecdysozoa</taxon>
        <taxon>Arthropoda</taxon>
        <taxon>Hexapoda</taxon>
        <taxon>Insecta</taxon>
        <taxon>Pterygota</taxon>
        <taxon>Neoptera</taxon>
        <taxon>Endopterygota</taxon>
        <taxon>Hymenoptera</taxon>
        <taxon>Apocrita</taxon>
        <taxon>Aculeata</taxon>
        <taxon>Apoidea</taxon>
        <taxon>Anthophila</taxon>
        <taxon>Apidae</taxon>
        <taxon>Melipona</taxon>
    </lineage>
</organism>
<evidence type="ECO:0000313" key="1">
    <source>
        <dbReference type="EMBL" id="KOX78672.1"/>
    </source>
</evidence>
<accession>A0A0N0BJ94</accession>
<dbReference type="AlphaFoldDB" id="A0A0N0BJ94"/>
<sequence length="747" mass="84659">MQEEVSRVRNDRGNGSRRGIKKEEINIRDIDLSILTSVSNRVTQLRVVVTIPTEEEEDDSALIALSENKDNNKNNRVIKSITEDVSFGFTREMPMPVRKFTPNETFSASVRDNKLAMSETSLEYQELLSFMSFQLTGNRRRNCLPFGMTIIREEDNSDKIDFVEMRRLSVSNVTRYLELDSLVRVQLTWTFIDSPFRLGGRGGAGYWGGVKGGGCGDTRAGEEVVEPWMEGTAGISVVVSGVVSGVVDVIVVVAAVGVNGDVVVVAMMVLKPTYPLMMRIKQSSDSETLTKLFFAIYDRQSILLSQTIKEAIALHVVTTKKYDLFPPIRYIASYLVKWRVTDSLLAIKLFLFNGGVVAKDKVVWEVEDAFSSCAIEVNVKDAWKNSRRSDRMVDRAASFGELLPWTSRDTVMLRKAKNKNRKKNEYVNLRDIMPTSSKRKRRIIVYGLVARYGPQSVASAITSTKISKNYTLNIGERNSDFTNSYNRSVDEFIFSRNVIEKISVETCVNIKINYTMDLTKIKRRITSSNDSKNSRNSDVLRLLRSVSNQCEVAPLCKVTVQLIPILSLKVILAGVTQKIGPLQSNVQRLIPSKPFYASQCIDITDDKLQVVSILDERSVQFATYKKFPINTKAQKLVSFYSTTVQTLIKGSDRFSSVCCEDHYTTWILSNVQRLIPSKPFYASQCIDITDDKLQVVSILDERSVQFATYFRYIPILGRDMATLFRELPQRKFPLTKTDIIKYFDEQD</sequence>
<dbReference type="EMBL" id="KQ435720">
    <property type="protein sequence ID" value="KOX78672.1"/>
    <property type="molecule type" value="Genomic_DNA"/>
</dbReference>